<reference evidence="1" key="1">
    <citation type="submission" date="2021-06" db="EMBL/GenBank/DDBJ databases">
        <authorList>
            <person name="Kallberg Y."/>
            <person name="Tangrot J."/>
            <person name="Rosling A."/>
        </authorList>
    </citation>
    <scope>NUCLEOTIDE SEQUENCE</scope>
    <source>
        <strain evidence="1">IL203A</strain>
    </source>
</reference>
<evidence type="ECO:0000313" key="2">
    <source>
        <dbReference type="Proteomes" id="UP000789702"/>
    </source>
</evidence>
<dbReference type="Proteomes" id="UP000789702">
    <property type="component" value="Unassembled WGS sequence"/>
</dbReference>
<feature type="non-terminal residue" evidence="1">
    <location>
        <position position="1"/>
    </location>
</feature>
<feature type="non-terminal residue" evidence="1">
    <location>
        <position position="68"/>
    </location>
</feature>
<sequence>SKHHKAVTIPELKLVLKKFILVYQHHTILSDAIMIEKAKLLADKLEVSKDKLHFSSGWLQKFKERNGI</sequence>
<protein>
    <submittedName>
        <fullName evidence="1">17452_t:CDS:1</fullName>
    </submittedName>
</protein>
<evidence type="ECO:0000313" key="1">
    <source>
        <dbReference type="EMBL" id="CAG8693631.1"/>
    </source>
</evidence>
<organism evidence="1 2">
    <name type="scientific">Dentiscutata heterogama</name>
    <dbReference type="NCBI Taxonomy" id="1316150"/>
    <lineage>
        <taxon>Eukaryota</taxon>
        <taxon>Fungi</taxon>
        <taxon>Fungi incertae sedis</taxon>
        <taxon>Mucoromycota</taxon>
        <taxon>Glomeromycotina</taxon>
        <taxon>Glomeromycetes</taxon>
        <taxon>Diversisporales</taxon>
        <taxon>Gigasporaceae</taxon>
        <taxon>Dentiscutata</taxon>
    </lineage>
</organism>
<accession>A0ACA9P6L4</accession>
<keyword evidence="2" id="KW-1185">Reference proteome</keyword>
<proteinExistence type="predicted"/>
<dbReference type="EMBL" id="CAJVPU010024769">
    <property type="protein sequence ID" value="CAG8693631.1"/>
    <property type="molecule type" value="Genomic_DNA"/>
</dbReference>
<gene>
    <name evidence="1" type="ORF">DHETER_LOCUS11383</name>
</gene>
<name>A0ACA9P6L4_9GLOM</name>
<comment type="caution">
    <text evidence="1">The sequence shown here is derived from an EMBL/GenBank/DDBJ whole genome shotgun (WGS) entry which is preliminary data.</text>
</comment>